<feature type="compositionally biased region" description="Low complexity" evidence="1">
    <location>
        <begin position="158"/>
        <end position="171"/>
    </location>
</feature>
<proteinExistence type="predicted"/>
<evidence type="ECO:0008006" key="4">
    <source>
        <dbReference type="Google" id="ProtNLM"/>
    </source>
</evidence>
<dbReference type="OrthoDB" id="5324692at2759"/>
<feature type="region of interest" description="Disordered" evidence="1">
    <location>
        <begin position="1"/>
        <end position="361"/>
    </location>
</feature>
<feature type="compositionally biased region" description="Polar residues" evidence="1">
    <location>
        <begin position="240"/>
        <end position="256"/>
    </location>
</feature>
<feature type="compositionally biased region" description="Pro residues" evidence="1">
    <location>
        <begin position="13"/>
        <end position="22"/>
    </location>
</feature>
<name>A0A0U5G1X2_ASPCI</name>
<keyword evidence="3" id="KW-1185">Reference proteome</keyword>
<reference evidence="3" key="1">
    <citation type="journal article" date="2016" name="Genome Announc.">
        <title>Draft genome sequences of fungus Aspergillus calidoustus.</title>
        <authorList>
            <person name="Horn F."/>
            <person name="Linde J."/>
            <person name="Mattern D.J."/>
            <person name="Walther G."/>
            <person name="Guthke R."/>
            <person name="Scherlach K."/>
            <person name="Martin K."/>
            <person name="Brakhage A.A."/>
            <person name="Petzke L."/>
            <person name="Valiante V."/>
        </authorList>
    </citation>
    <scope>NUCLEOTIDE SEQUENCE [LARGE SCALE GENOMIC DNA]</scope>
    <source>
        <strain evidence="3">SF006504</strain>
    </source>
</reference>
<protein>
    <recommendedName>
        <fullName evidence="4">Integral membrane protein</fullName>
    </recommendedName>
</protein>
<accession>A0A0U5G1X2</accession>
<feature type="compositionally biased region" description="Low complexity" evidence="1">
    <location>
        <begin position="59"/>
        <end position="73"/>
    </location>
</feature>
<dbReference type="OMA" id="ICARCYV"/>
<feature type="compositionally biased region" description="Pro residues" evidence="1">
    <location>
        <begin position="186"/>
        <end position="205"/>
    </location>
</feature>
<organism evidence="2 3">
    <name type="scientific">Aspergillus calidoustus</name>
    <dbReference type="NCBI Taxonomy" id="454130"/>
    <lineage>
        <taxon>Eukaryota</taxon>
        <taxon>Fungi</taxon>
        <taxon>Dikarya</taxon>
        <taxon>Ascomycota</taxon>
        <taxon>Pezizomycotina</taxon>
        <taxon>Eurotiomycetes</taxon>
        <taxon>Eurotiomycetidae</taxon>
        <taxon>Eurotiales</taxon>
        <taxon>Aspergillaceae</taxon>
        <taxon>Aspergillus</taxon>
        <taxon>Aspergillus subgen. Nidulantes</taxon>
    </lineage>
</organism>
<feature type="compositionally biased region" description="Low complexity" evidence="1">
    <location>
        <begin position="123"/>
        <end position="137"/>
    </location>
</feature>
<feature type="compositionally biased region" description="Pro residues" evidence="1">
    <location>
        <begin position="294"/>
        <end position="316"/>
    </location>
</feature>
<gene>
    <name evidence="2" type="ORF">ASPCAL04609</name>
</gene>
<dbReference type="EMBL" id="CDMC01000003">
    <property type="protein sequence ID" value="CEL03455.1"/>
    <property type="molecule type" value="Genomic_DNA"/>
</dbReference>
<feature type="compositionally biased region" description="Pro residues" evidence="1">
    <location>
        <begin position="34"/>
        <end position="52"/>
    </location>
</feature>
<dbReference type="STRING" id="454130.A0A0U5G1X2"/>
<sequence length="926" mass="102184">MDPYNPAKYALRAPPPIPPRPGVSPVTSPRSDGPGPPLPPRPTSTPQSFPPPPRRHVQQEAQPPEYQQAYNPGQYPPPPAQYATREEFTQPSYRPPTAPAYPPPPTNPQGASYGAPLVEECSARQATTQAQASQLPSYHPPPPPVSDPAVPTYPPHPQGNNNAQPAAFANATRRLTAQLQATQPPSYQPPPPVSTPATSPYPPRPSHPDTDYRPPISGGVYDQGQPKPNLAELSAHHSPPATSATYNPLCTSSPQAPNKPHGTADRYAAGAAVVSSPPRAPSPYQPESGASMNYPPPSYEQPQDPPPPAGPPPPSGSLPRMESLTEALSHTRISPGAEPPTEPPAQTRSTTPARPPIQYNAPTKFTLRQCPSTEYTFTGEGQWYFHPQVPDFRICVYCYEKHIQSTRLECEFYAWTSPVGSSPQCLFSCPRIEDNIWPRAVHSGGLTELLGFFARRMSIPNCPRQRGVPVTENIKWYQPRDKQRFPEFLACQACYEDVLLSGSLRDEFVLFSGPQAKETLFICDAANPYVRKLATRTNSMAAFISGTIRHLHLPECEKNGALTDGPPRKWFQPRNPSSSSSSITICERCYGEYAAHTEFENSFQLVTRPNAQHRCMLGLWQSRSVWDEALALHDFTLWERTMVEMNSGPLCTLEIARGNPVYQLPGVENFDVCHSCYVGFLKPFGLDRFFQRAPSPVYGQCACDLNAGTPRIAAFAKKLDEAMVTATFATFAAFAARLAPTEPCPKLNLVSGRQWYGNESCRICPACYEEVVRDTYLASYFPPTPVTIHEETCCDLYSPRMRSKFKTACTAQDASPFLSFTTHRKNVYHQTVPEMRALVERAKHNLSMQQMYNTTSSTYNNMDGISTVGMYDSGIRYTGSGVPGMFRTHWGVEGAAIGQTAMGYMQQTQVDAARVRYLQGIWDGVE</sequence>
<feature type="compositionally biased region" description="Low complexity" evidence="1">
    <location>
        <begin position="23"/>
        <end position="33"/>
    </location>
</feature>
<dbReference type="Proteomes" id="UP000054771">
    <property type="component" value="Unassembled WGS sequence"/>
</dbReference>
<feature type="compositionally biased region" description="Pro residues" evidence="1">
    <location>
        <begin position="93"/>
        <end position="107"/>
    </location>
</feature>
<evidence type="ECO:0000313" key="2">
    <source>
        <dbReference type="EMBL" id="CEL03455.1"/>
    </source>
</evidence>
<dbReference type="AlphaFoldDB" id="A0A0U5G1X2"/>
<evidence type="ECO:0000256" key="1">
    <source>
        <dbReference type="SAM" id="MobiDB-lite"/>
    </source>
</evidence>
<evidence type="ECO:0000313" key="3">
    <source>
        <dbReference type="Proteomes" id="UP000054771"/>
    </source>
</evidence>
<feature type="compositionally biased region" description="Pro residues" evidence="1">
    <location>
        <begin position="138"/>
        <end position="157"/>
    </location>
</feature>
<feature type="compositionally biased region" description="Low complexity" evidence="1">
    <location>
        <begin position="268"/>
        <end position="277"/>
    </location>
</feature>